<feature type="compositionally biased region" description="Gly residues" evidence="3">
    <location>
        <begin position="175"/>
        <end position="195"/>
    </location>
</feature>
<dbReference type="AlphaFoldDB" id="A0A1H9W166"/>
<comment type="similarity">
    <text evidence="1">Belongs to the F420H(2)-dependent quinone reductase family.</text>
</comment>
<dbReference type="InterPro" id="IPR012349">
    <property type="entry name" value="Split_barrel_FMN-bd"/>
</dbReference>
<keyword evidence="5" id="KW-1185">Reference proteome</keyword>
<dbReference type="Pfam" id="PF04075">
    <property type="entry name" value="F420H2_quin_red"/>
    <property type="match status" value="1"/>
</dbReference>
<evidence type="ECO:0000313" key="4">
    <source>
        <dbReference type="EMBL" id="SES27417.1"/>
    </source>
</evidence>
<feature type="region of interest" description="Disordered" evidence="3">
    <location>
        <begin position="160"/>
        <end position="229"/>
    </location>
</feature>
<organism evidence="4 5">
    <name type="scientific">Streptomyces qinglanensis</name>
    <dbReference type="NCBI Taxonomy" id="943816"/>
    <lineage>
        <taxon>Bacteria</taxon>
        <taxon>Bacillati</taxon>
        <taxon>Actinomycetota</taxon>
        <taxon>Actinomycetes</taxon>
        <taxon>Kitasatosporales</taxon>
        <taxon>Streptomycetaceae</taxon>
        <taxon>Streptomyces</taxon>
    </lineage>
</organism>
<dbReference type="EMBL" id="FOGO01000014">
    <property type="protein sequence ID" value="SES27417.1"/>
    <property type="molecule type" value="Genomic_DNA"/>
</dbReference>
<accession>A0A1H9W166</accession>
<dbReference type="GO" id="GO:0005886">
    <property type="term" value="C:plasma membrane"/>
    <property type="evidence" value="ECO:0007669"/>
    <property type="project" value="TreeGrafter"/>
</dbReference>
<evidence type="ECO:0000313" key="5">
    <source>
        <dbReference type="Proteomes" id="UP000182841"/>
    </source>
</evidence>
<proteinExistence type="inferred from homology"/>
<reference evidence="5" key="1">
    <citation type="submission" date="2016-10" db="EMBL/GenBank/DDBJ databases">
        <authorList>
            <person name="Varghese N."/>
            <person name="Submissions S."/>
        </authorList>
    </citation>
    <scope>NUCLEOTIDE SEQUENCE [LARGE SCALE GENOMIC DNA]</scope>
    <source>
        <strain evidence="5">CGMCC 4.6825</strain>
    </source>
</reference>
<dbReference type="InterPro" id="IPR004378">
    <property type="entry name" value="F420H2_quin_Rdtase"/>
</dbReference>
<comment type="catalytic activity">
    <reaction evidence="2">
        <text>oxidized coenzyme F420-(gamma-L-Glu)(n) + a quinol + H(+) = reduced coenzyme F420-(gamma-L-Glu)(n) + a quinone</text>
        <dbReference type="Rhea" id="RHEA:39663"/>
        <dbReference type="Rhea" id="RHEA-COMP:12939"/>
        <dbReference type="Rhea" id="RHEA-COMP:14378"/>
        <dbReference type="ChEBI" id="CHEBI:15378"/>
        <dbReference type="ChEBI" id="CHEBI:24646"/>
        <dbReference type="ChEBI" id="CHEBI:132124"/>
        <dbReference type="ChEBI" id="CHEBI:133980"/>
        <dbReference type="ChEBI" id="CHEBI:139511"/>
    </reaction>
</comment>
<evidence type="ECO:0000256" key="2">
    <source>
        <dbReference type="ARBA" id="ARBA00049106"/>
    </source>
</evidence>
<dbReference type="SUPFAM" id="SSF50475">
    <property type="entry name" value="FMN-binding split barrel"/>
    <property type="match status" value="1"/>
</dbReference>
<dbReference type="PANTHER" id="PTHR39428">
    <property type="entry name" value="F420H(2)-DEPENDENT QUINONE REDUCTASE RV1261C"/>
    <property type="match status" value="1"/>
</dbReference>
<protein>
    <submittedName>
        <fullName evidence="4">Deazaflavin-dependent oxidoreductase, nitroreductase family</fullName>
    </submittedName>
</protein>
<dbReference type="GO" id="GO:0070967">
    <property type="term" value="F:coenzyme F420 binding"/>
    <property type="evidence" value="ECO:0007669"/>
    <property type="project" value="TreeGrafter"/>
</dbReference>
<evidence type="ECO:0000256" key="1">
    <source>
        <dbReference type="ARBA" id="ARBA00008710"/>
    </source>
</evidence>
<dbReference type="Gene3D" id="2.30.110.10">
    <property type="entry name" value="Electron Transport, Fmn-binding Protein, Chain A"/>
    <property type="match status" value="1"/>
</dbReference>
<dbReference type="GO" id="GO:0016491">
    <property type="term" value="F:oxidoreductase activity"/>
    <property type="evidence" value="ECO:0007669"/>
    <property type="project" value="InterPro"/>
</dbReference>
<name>A0A1H9W166_9ACTN</name>
<evidence type="ECO:0000256" key="3">
    <source>
        <dbReference type="SAM" id="MobiDB-lite"/>
    </source>
</evidence>
<dbReference type="NCBIfam" id="TIGR00026">
    <property type="entry name" value="hi_GC_TIGR00026"/>
    <property type="match status" value="1"/>
</dbReference>
<dbReference type="Proteomes" id="UP000182841">
    <property type="component" value="Unassembled WGS sequence"/>
</dbReference>
<gene>
    <name evidence="4" type="ORF">SAMN05421870_114118</name>
</gene>
<feature type="compositionally biased region" description="Basic and acidic residues" evidence="3">
    <location>
        <begin position="202"/>
        <end position="229"/>
    </location>
</feature>
<sequence>MAGSGTVKLIRRASSTRAFARIAPYVIPALDRAVHRLSGGRTMLSTRLLPGVVLTSTGARSGQPRRTPLACLPEEGRGSWLLAGSNFGRPGHPAWSGNLRRNPEAWISYRGRDIPVRARQLEGDERERAWRELLRFWPPYAAYQSRTERRIRIFRLERRVPGRQEPGGRAPVGPAPGGQEPGGPAPGGQEPGGQEPGSRASRGQERGRGKSAAHEPGHRGAGGREPEGR</sequence>
<dbReference type="PANTHER" id="PTHR39428:SF1">
    <property type="entry name" value="F420H(2)-DEPENDENT QUINONE REDUCTASE RV1261C"/>
    <property type="match status" value="1"/>
</dbReference>